<name>U9TRZ3_RHIID</name>
<protein>
    <submittedName>
        <fullName evidence="1">Uncharacterized protein</fullName>
    </submittedName>
</protein>
<sequence>MIWLVAARNDVMSKDFVYPHNPTPRFGFIAPIIDILDRKKWSSASVSRAPTENLCCSHSRIANKTFRKPERGIGYSLKAQPKYSYLICVMFCLRLL</sequence>
<organism evidence="1">
    <name type="scientific">Rhizophagus irregularis (strain DAOM 181602 / DAOM 197198 / MUCL 43194)</name>
    <name type="common">Arbuscular mycorrhizal fungus</name>
    <name type="synonym">Glomus intraradices</name>
    <dbReference type="NCBI Taxonomy" id="747089"/>
    <lineage>
        <taxon>Eukaryota</taxon>
        <taxon>Fungi</taxon>
        <taxon>Fungi incertae sedis</taxon>
        <taxon>Mucoromycota</taxon>
        <taxon>Glomeromycotina</taxon>
        <taxon>Glomeromycetes</taxon>
        <taxon>Glomerales</taxon>
        <taxon>Glomeraceae</taxon>
        <taxon>Rhizophagus</taxon>
    </lineage>
</organism>
<proteinExistence type="predicted"/>
<accession>U9TRZ3</accession>
<dbReference type="AlphaFoldDB" id="U9TRZ3"/>
<gene>
    <name evidence="1" type="ORF">GLOINDRAFT_206432</name>
</gene>
<reference evidence="1" key="1">
    <citation type="submission" date="2013-07" db="EMBL/GenBank/DDBJ databases">
        <title>The genome of an arbuscular mycorrhizal fungus provides insights into the evolution of the oldest plant symbiosis.</title>
        <authorList>
            <consortium name="DOE Joint Genome Institute"/>
            <person name="Tisserant E."/>
            <person name="Malbreil M."/>
            <person name="Kuo A."/>
            <person name="Kohler A."/>
            <person name="Symeonidi A."/>
            <person name="Balestrini R."/>
            <person name="Charron P."/>
            <person name="Duensing N."/>
            <person name="Frei-dit-Frey N."/>
            <person name="Gianinazzi-Pearson V."/>
            <person name="Gilbert B."/>
            <person name="Handa Y."/>
            <person name="Hijri M."/>
            <person name="Kaul R."/>
            <person name="Kawaguchi M."/>
            <person name="Krajinski F."/>
            <person name="Lammers P."/>
            <person name="Lapierre D."/>
            <person name="Masclaux F.G."/>
            <person name="Murat C."/>
            <person name="Morin E."/>
            <person name="Ndikumana S."/>
            <person name="Pagni M."/>
            <person name="Petitpierre D."/>
            <person name="Requena N."/>
            <person name="Rosikiewicz P."/>
            <person name="Riley R."/>
            <person name="Saito K."/>
            <person name="San Clemente H."/>
            <person name="Shapiro H."/>
            <person name="van Tuinen D."/>
            <person name="Becard G."/>
            <person name="Bonfante P."/>
            <person name="Paszkowski U."/>
            <person name="Shachar-Hill Y."/>
            <person name="Young J.P."/>
            <person name="Sanders I.R."/>
            <person name="Henrissat B."/>
            <person name="Rensing S.A."/>
            <person name="Grigoriev I.V."/>
            <person name="Corradi N."/>
            <person name="Roux C."/>
            <person name="Martin F."/>
        </authorList>
    </citation>
    <scope>NUCLEOTIDE SEQUENCE</scope>
    <source>
        <strain evidence="1">DAOM 197198</strain>
    </source>
</reference>
<dbReference type="EMBL" id="KI288509">
    <property type="protein sequence ID" value="ESA09068.1"/>
    <property type="molecule type" value="Genomic_DNA"/>
</dbReference>
<evidence type="ECO:0000313" key="1">
    <source>
        <dbReference type="EMBL" id="ESA09068.1"/>
    </source>
</evidence>
<dbReference type="HOGENOM" id="CLU_2360830_0_0_1"/>